<dbReference type="CDD" id="cd10017">
    <property type="entry name" value="B3_DNA"/>
    <property type="match status" value="1"/>
</dbReference>
<evidence type="ECO:0000256" key="5">
    <source>
        <dbReference type="ARBA" id="ARBA00023242"/>
    </source>
</evidence>
<evidence type="ECO:0000256" key="1">
    <source>
        <dbReference type="ARBA" id="ARBA00004123"/>
    </source>
</evidence>
<dbReference type="Proteomes" id="UP000501690">
    <property type="component" value="Linkage Group LG2"/>
</dbReference>
<keyword evidence="2" id="KW-0805">Transcription regulation</keyword>
<proteinExistence type="predicted"/>
<dbReference type="Gene3D" id="2.40.330.10">
    <property type="entry name" value="DNA-binding pseudobarrel domain"/>
    <property type="match status" value="2"/>
</dbReference>
<dbReference type="AlphaFoldDB" id="A0A4D6L5V8"/>
<evidence type="ECO:0000259" key="6">
    <source>
        <dbReference type="PROSITE" id="PS50863"/>
    </source>
</evidence>
<evidence type="ECO:0000256" key="4">
    <source>
        <dbReference type="ARBA" id="ARBA00023163"/>
    </source>
</evidence>
<dbReference type="GO" id="GO:0005634">
    <property type="term" value="C:nucleus"/>
    <property type="evidence" value="ECO:0007669"/>
    <property type="project" value="UniProtKB-SubCell"/>
</dbReference>
<keyword evidence="4" id="KW-0804">Transcription</keyword>
<keyword evidence="5" id="KW-0539">Nucleus</keyword>
<evidence type="ECO:0000256" key="2">
    <source>
        <dbReference type="ARBA" id="ARBA00023015"/>
    </source>
</evidence>
<keyword evidence="8" id="KW-1185">Reference proteome</keyword>
<dbReference type="PROSITE" id="PS50863">
    <property type="entry name" value="B3"/>
    <property type="match status" value="1"/>
</dbReference>
<feature type="domain" description="TF-B3" evidence="6">
    <location>
        <begin position="400"/>
        <end position="438"/>
    </location>
</feature>
<gene>
    <name evidence="7" type="ORF">DEO72_LG2g4256</name>
</gene>
<evidence type="ECO:0000313" key="7">
    <source>
        <dbReference type="EMBL" id="QCD83907.1"/>
    </source>
</evidence>
<organism evidence="7 8">
    <name type="scientific">Vigna unguiculata</name>
    <name type="common">Cowpea</name>
    <dbReference type="NCBI Taxonomy" id="3917"/>
    <lineage>
        <taxon>Eukaryota</taxon>
        <taxon>Viridiplantae</taxon>
        <taxon>Streptophyta</taxon>
        <taxon>Embryophyta</taxon>
        <taxon>Tracheophyta</taxon>
        <taxon>Spermatophyta</taxon>
        <taxon>Magnoliopsida</taxon>
        <taxon>eudicotyledons</taxon>
        <taxon>Gunneridae</taxon>
        <taxon>Pentapetalae</taxon>
        <taxon>rosids</taxon>
        <taxon>fabids</taxon>
        <taxon>Fabales</taxon>
        <taxon>Fabaceae</taxon>
        <taxon>Papilionoideae</taxon>
        <taxon>50 kb inversion clade</taxon>
        <taxon>NPAAA clade</taxon>
        <taxon>indigoferoid/millettioid clade</taxon>
        <taxon>Phaseoleae</taxon>
        <taxon>Vigna</taxon>
    </lineage>
</organism>
<comment type="subcellular location">
    <subcellularLocation>
        <location evidence="1">Nucleus</location>
    </subcellularLocation>
</comment>
<accession>A0A4D6L5V8</accession>
<dbReference type="InterPro" id="IPR015300">
    <property type="entry name" value="DNA-bd_pseudobarrel_sf"/>
</dbReference>
<sequence>MKTCVMMFSAQLQLHRARVRFIHSRRTRRQGNMQAYGVGGSVYNLGNSYLAAIFKDGKMKEYRDGVRFEGSIPSLFRIPYSCTMHLLTDLVMKSLDLKSDNHVNKLYFRQPIMNENGLLMYRPTELSCDDDVIYMLKCKPEFPINCIIELFVTFTRSPTEILELLQRSQTSTDGRPMCIERCDLLIYFGGRLRRATVVECPYGHGLKFKSHAVVRMSMRQNITFVELVDKLSHGIRCGDRKNFGYVDRHFAVAYADELSDKWMCVDSNGQLHKLRYNQDPRSPRLTKGWAKLRTTFNIQGNVHVQLRYLGSNQFEITVFTGNCSDLSMERYLHLATTENDNYIHCVKLTNEQATGDHLDLNGDITGLIRNKNIQNLMLIGQKTVVTCKILNLEASYATRILDGWKEFCIDHGLKEGDIVFFEMEMAGDDEDVEVFVNECMCDLYPSYKPIVIDSP</sequence>
<protein>
    <recommendedName>
        <fullName evidence="6">TF-B3 domain-containing protein</fullName>
    </recommendedName>
</protein>
<evidence type="ECO:0000256" key="3">
    <source>
        <dbReference type="ARBA" id="ARBA00023125"/>
    </source>
</evidence>
<keyword evidence="3" id="KW-0238">DNA-binding</keyword>
<dbReference type="GO" id="GO:0003677">
    <property type="term" value="F:DNA binding"/>
    <property type="evidence" value="ECO:0007669"/>
    <property type="project" value="UniProtKB-KW"/>
</dbReference>
<reference evidence="7 8" key="1">
    <citation type="submission" date="2019-04" db="EMBL/GenBank/DDBJ databases">
        <title>An improved genome assembly and genetic linkage map for asparagus bean, Vigna unguiculata ssp. sesquipedialis.</title>
        <authorList>
            <person name="Xia Q."/>
            <person name="Zhang R."/>
            <person name="Dong Y."/>
        </authorList>
    </citation>
    <scope>NUCLEOTIDE SEQUENCE [LARGE SCALE GENOMIC DNA]</scope>
    <source>
        <tissue evidence="7">Leaf</tissue>
    </source>
</reference>
<evidence type="ECO:0000313" key="8">
    <source>
        <dbReference type="Proteomes" id="UP000501690"/>
    </source>
</evidence>
<dbReference type="SUPFAM" id="SSF101936">
    <property type="entry name" value="DNA-binding pseudobarrel domain"/>
    <property type="match status" value="2"/>
</dbReference>
<dbReference type="InterPro" id="IPR003340">
    <property type="entry name" value="B3_DNA-bd"/>
</dbReference>
<name>A0A4D6L5V8_VIGUN</name>
<dbReference type="EMBL" id="CP039346">
    <property type="protein sequence ID" value="QCD83907.1"/>
    <property type="molecule type" value="Genomic_DNA"/>
</dbReference>